<dbReference type="AlphaFoldDB" id="A0A9Q0CTQ9"/>
<reference evidence="11" key="1">
    <citation type="journal article" date="2022" name="Cell">
        <title>Repeat-based holocentromeres influence genome architecture and karyotype evolution.</title>
        <authorList>
            <person name="Hofstatter P.G."/>
            <person name="Thangavel G."/>
            <person name="Lux T."/>
            <person name="Neumann P."/>
            <person name="Vondrak T."/>
            <person name="Novak P."/>
            <person name="Zhang M."/>
            <person name="Costa L."/>
            <person name="Castellani M."/>
            <person name="Scott A."/>
            <person name="Toegelov H."/>
            <person name="Fuchs J."/>
            <person name="Mata-Sucre Y."/>
            <person name="Dias Y."/>
            <person name="Vanzela A.L.L."/>
            <person name="Huettel B."/>
            <person name="Almeida C.C.S."/>
            <person name="Simkova H."/>
            <person name="Souza G."/>
            <person name="Pedrosa-Harand A."/>
            <person name="Macas J."/>
            <person name="Mayer K.F.X."/>
            <person name="Houben A."/>
            <person name="Marques A."/>
        </authorList>
    </citation>
    <scope>NUCLEOTIDE SEQUENCE</scope>
    <source>
        <strain evidence="11">RhyBre1mFocal</strain>
    </source>
</reference>
<keyword evidence="5" id="KW-0863">Zinc-finger</keyword>
<dbReference type="Pfam" id="PF01480">
    <property type="entry name" value="PWI"/>
    <property type="match status" value="1"/>
</dbReference>
<dbReference type="PROSITE" id="PS50102">
    <property type="entry name" value="RRM"/>
    <property type="match status" value="1"/>
</dbReference>
<dbReference type="PANTHER" id="PTHR14738">
    <property type="entry name" value="ZINC FINGER CCCH DOMAIN-CONTAINING PROTEIN 14"/>
    <property type="match status" value="1"/>
</dbReference>
<gene>
    <name evidence="11" type="ORF">LUZ63_008497</name>
</gene>
<comment type="caution">
    <text evidence="11">The sequence shown here is derived from an EMBL/GenBank/DDBJ whole genome shotgun (WGS) entry which is preliminary data.</text>
</comment>
<dbReference type="GO" id="GO:0008143">
    <property type="term" value="F:poly(A) binding"/>
    <property type="evidence" value="ECO:0007669"/>
    <property type="project" value="InterPro"/>
</dbReference>
<dbReference type="OrthoDB" id="4726at2759"/>
<evidence type="ECO:0000256" key="3">
    <source>
        <dbReference type="ARBA" id="ARBA00022723"/>
    </source>
</evidence>
<keyword evidence="6" id="KW-0862">Zinc</keyword>
<feature type="domain" description="RRM" evidence="10">
    <location>
        <begin position="539"/>
        <end position="616"/>
    </location>
</feature>
<evidence type="ECO:0000313" key="12">
    <source>
        <dbReference type="Proteomes" id="UP001151287"/>
    </source>
</evidence>
<evidence type="ECO:0000313" key="11">
    <source>
        <dbReference type="EMBL" id="KAJ1699985.1"/>
    </source>
</evidence>
<evidence type="ECO:0000256" key="1">
    <source>
        <dbReference type="ARBA" id="ARBA00004123"/>
    </source>
</evidence>
<feature type="region of interest" description="Disordered" evidence="9">
    <location>
        <begin position="207"/>
        <end position="236"/>
    </location>
</feature>
<dbReference type="SMART" id="SM00360">
    <property type="entry name" value="RRM"/>
    <property type="match status" value="1"/>
</dbReference>
<dbReference type="InterPro" id="IPR035979">
    <property type="entry name" value="RBD_domain_sf"/>
</dbReference>
<dbReference type="InterPro" id="IPR012677">
    <property type="entry name" value="Nucleotide-bd_a/b_plait_sf"/>
</dbReference>
<dbReference type="Pfam" id="PF00076">
    <property type="entry name" value="RRM_1"/>
    <property type="match status" value="1"/>
</dbReference>
<evidence type="ECO:0000256" key="2">
    <source>
        <dbReference type="ARBA" id="ARBA00008423"/>
    </source>
</evidence>
<dbReference type="InterPro" id="IPR000504">
    <property type="entry name" value="RRM_dom"/>
</dbReference>
<comment type="similarity">
    <text evidence="2">Belongs to the ZC3H14 family.</text>
</comment>
<dbReference type="GO" id="GO:0005634">
    <property type="term" value="C:nucleus"/>
    <property type="evidence" value="ECO:0007669"/>
    <property type="project" value="UniProtKB-SubCell"/>
</dbReference>
<evidence type="ECO:0000256" key="8">
    <source>
        <dbReference type="PROSITE-ProRule" id="PRU00176"/>
    </source>
</evidence>
<protein>
    <recommendedName>
        <fullName evidence="10">RRM domain-containing protein</fullName>
    </recommendedName>
</protein>
<dbReference type="InterPro" id="IPR040366">
    <property type="entry name" value="Nab2/ZC3H14"/>
</dbReference>
<feature type="compositionally biased region" description="Polar residues" evidence="9">
    <location>
        <begin position="521"/>
        <end position="532"/>
    </location>
</feature>
<keyword evidence="7" id="KW-0539">Nucleus</keyword>
<dbReference type="Gene3D" id="1.20.1390.10">
    <property type="entry name" value="PWI domain"/>
    <property type="match status" value="1"/>
</dbReference>
<sequence>MAEMVGAGGDESEVFKSEPVSYRVDRRSALKMELRPALSEKFAQFFGTGADETLVEYVVVLLCTGKNQYQARKILGEFLGDNTDSFVAWLWDYLSRRGNAMEESGHVSSNCKRLKVQRASSEVVTHAGNISLDKERPGGQSKFYVGSRVHSENPVLSSRRLQEEIHGGVTHEVLLAPENNLHGSVTPPESLQKRLGASVTEKRIVEEPPFSSPRKINNSGAVDDSGSYSPCPEESQHYQRVENAHASTRASRSFHGPKSEIVAIGRSTKSSNREKHRTERSKNLTKLAIEKELNPVRRNVWDRLSKPQNETNNPFLRERNNFVVEIPTATSIHPLVTQNISSTLPYPCPHTQAHFVSTSLYPNGVVRPTPVCNPMRVSGEIVNKLKRQFEQIESTLQESAVTLKSGGRVPAKHRLGSSVGAPQPLPVGNCFLSNIVNDSVMVETGLESEIVCNAESENNEQRPPNALKKEKTLENSKSGNSSQEHPSKVPALKLKVEEMENDMQEVLSKHTQVENLKPESETNSSSGAQPSQMEDMDSRTILVTNVHFGATKEAIVSHFAQCGPVTKVIMLRDTITGKPKGIACVIFTKKDSIEKAVSLSGTSFLSRTLKVMRKAEAPAALSEEPHQVWKQSHSLQLPPPPWNSLQRYPVATHHQWRRENNPSVPTATCTLSDRNHKAIMSECTTWYKLEMRKREYVGLVEMKASSHKIRSLSPTLSSIHPAIKS</sequence>
<comment type="subcellular location">
    <subcellularLocation>
        <location evidence="1">Nucleus</location>
    </subcellularLocation>
</comment>
<organism evidence="11 12">
    <name type="scientific">Rhynchospora breviuscula</name>
    <dbReference type="NCBI Taxonomy" id="2022672"/>
    <lineage>
        <taxon>Eukaryota</taxon>
        <taxon>Viridiplantae</taxon>
        <taxon>Streptophyta</taxon>
        <taxon>Embryophyta</taxon>
        <taxon>Tracheophyta</taxon>
        <taxon>Spermatophyta</taxon>
        <taxon>Magnoliopsida</taxon>
        <taxon>Liliopsida</taxon>
        <taxon>Poales</taxon>
        <taxon>Cyperaceae</taxon>
        <taxon>Cyperoideae</taxon>
        <taxon>Rhynchosporeae</taxon>
        <taxon>Rhynchospora</taxon>
    </lineage>
</organism>
<dbReference type="GO" id="GO:0008270">
    <property type="term" value="F:zinc ion binding"/>
    <property type="evidence" value="ECO:0007669"/>
    <property type="project" value="UniProtKB-KW"/>
</dbReference>
<dbReference type="Proteomes" id="UP001151287">
    <property type="component" value="Unassembled WGS sequence"/>
</dbReference>
<dbReference type="GO" id="GO:0005737">
    <property type="term" value="C:cytoplasm"/>
    <property type="evidence" value="ECO:0007669"/>
    <property type="project" value="TreeGrafter"/>
</dbReference>
<dbReference type="EMBL" id="JAMQYH010000002">
    <property type="protein sequence ID" value="KAJ1699985.1"/>
    <property type="molecule type" value="Genomic_DNA"/>
</dbReference>
<dbReference type="GO" id="GO:0043488">
    <property type="term" value="P:regulation of mRNA stability"/>
    <property type="evidence" value="ECO:0007669"/>
    <property type="project" value="InterPro"/>
</dbReference>
<feature type="region of interest" description="Disordered" evidence="9">
    <location>
        <begin position="510"/>
        <end position="535"/>
    </location>
</feature>
<dbReference type="SUPFAM" id="SSF54928">
    <property type="entry name" value="RNA-binding domain, RBD"/>
    <property type="match status" value="1"/>
</dbReference>
<feature type="compositionally biased region" description="Polar residues" evidence="9">
    <location>
        <begin position="475"/>
        <end position="484"/>
    </location>
</feature>
<evidence type="ECO:0000259" key="10">
    <source>
        <dbReference type="PROSITE" id="PS50102"/>
    </source>
</evidence>
<evidence type="ECO:0000256" key="5">
    <source>
        <dbReference type="ARBA" id="ARBA00022771"/>
    </source>
</evidence>
<dbReference type="InterPro" id="IPR002483">
    <property type="entry name" value="PWI_dom"/>
</dbReference>
<evidence type="ECO:0000256" key="9">
    <source>
        <dbReference type="SAM" id="MobiDB-lite"/>
    </source>
</evidence>
<keyword evidence="3" id="KW-0479">Metal-binding</keyword>
<evidence type="ECO:0000256" key="4">
    <source>
        <dbReference type="ARBA" id="ARBA00022737"/>
    </source>
</evidence>
<feature type="compositionally biased region" description="Basic and acidic residues" evidence="9">
    <location>
        <begin position="510"/>
        <end position="520"/>
    </location>
</feature>
<proteinExistence type="inferred from homology"/>
<evidence type="ECO:0000256" key="6">
    <source>
        <dbReference type="ARBA" id="ARBA00022833"/>
    </source>
</evidence>
<keyword evidence="12" id="KW-1185">Reference proteome</keyword>
<evidence type="ECO:0000256" key="7">
    <source>
        <dbReference type="ARBA" id="ARBA00023242"/>
    </source>
</evidence>
<accession>A0A9Q0CTQ9</accession>
<feature type="region of interest" description="Disordered" evidence="9">
    <location>
        <begin position="453"/>
        <end position="489"/>
    </location>
</feature>
<dbReference type="PANTHER" id="PTHR14738:SF29">
    <property type="entry name" value="ZINC FINGER CCCH DOMAIN-CONTAINING PROTEIN 14"/>
    <property type="match status" value="1"/>
</dbReference>
<keyword evidence="4" id="KW-0677">Repeat</keyword>
<keyword evidence="8" id="KW-0694">RNA-binding</keyword>
<name>A0A9Q0CTQ9_9POAL</name>
<dbReference type="Gene3D" id="3.30.70.330">
    <property type="match status" value="1"/>
</dbReference>